<dbReference type="NCBIfam" id="TIGR01357">
    <property type="entry name" value="aroB"/>
    <property type="match status" value="1"/>
</dbReference>
<comment type="subcellular location">
    <subcellularLocation>
        <location evidence="4 18">Cytoplasm</location>
    </subcellularLocation>
</comment>
<feature type="binding site" evidence="18">
    <location>
        <begin position="92"/>
        <end position="93"/>
    </location>
    <ligand>
        <name>NAD(+)</name>
        <dbReference type="ChEBI" id="CHEBI:57540"/>
    </ligand>
</feature>
<dbReference type="GO" id="GO:0005737">
    <property type="term" value="C:cytoplasm"/>
    <property type="evidence" value="ECO:0007669"/>
    <property type="project" value="UniProtKB-SubCell"/>
</dbReference>
<feature type="binding site" evidence="18">
    <location>
        <position position="104"/>
    </location>
    <ligand>
        <name>NAD(+)</name>
        <dbReference type="ChEBI" id="CHEBI:57540"/>
    </ligand>
</feature>
<comment type="cofactor">
    <cofactor evidence="2 18">
        <name>NAD(+)</name>
        <dbReference type="ChEBI" id="CHEBI:57540"/>
    </cofactor>
</comment>
<comment type="function">
    <text evidence="18">Catalyzes the conversion of 3-deoxy-D-arabino-heptulosonate 7-phosphate (DAHP) to dehydroquinate (DHQ).</text>
</comment>
<evidence type="ECO:0000256" key="15">
    <source>
        <dbReference type="ARBA" id="ARBA00023141"/>
    </source>
</evidence>
<dbReference type="EC" id="4.2.3.4" evidence="7 18"/>
<dbReference type="GO" id="GO:0046872">
    <property type="term" value="F:metal ion binding"/>
    <property type="evidence" value="ECO:0007669"/>
    <property type="project" value="UniProtKB-KW"/>
</dbReference>
<reference evidence="21 22" key="1">
    <citation type="submission" date="2016-10" db="EMBL/GenBank/DDBJ databases">
        <authorList>
            <person name="de Groot N.N."/>
        </authorList>
    </citation>
    <scope>NUCLEOTIDE SEQUENCE [LARGE SCALE GENOMIC DNA]</scope>
    <source>
        <strain evidence="21 22">DSM 45610</strain>
    </source>
</reference>
<evidence type="ECO:0000256" key="5">
    <source>
        <dbReference type="ARBA" id="ARBA00004661"/>
    </source>
</evidence>
<dbReference type="PANTHER" id="PTHR43622">
    <property type="entry name" value="3-DEHYDROQUINATE SYNTHASE"/>
    <property type="match status" value="1"/>
</dbReference>
<dbReference type="Proteomes" id="UP000198534">
    <property type="component" value="Unassembled WGS sequence"/>
</dbReference>
<evidence type="ECO:0000256" key="2">
    <source>
        <dbReference type="ARBA" id="ARBA00001911"/>
    </source>
</evidence>
<evidence type="ECO:0000256" key="7">
    <source>
        <dbReference type="ARBA" id="ARBA00013031"/>
    </source>
</evidence>
<comment type="similarity">
    <text evidence="6 18">Belongs to the sugar phosphate cyclases superfamily. Dehydroquinate synthase family.</text>
</comment>
<evidence type="ECO:0000256" key="4">
    <source>
        <dbReference type="ARBA" id="ARBA00004496"/>
    </source>
</evidence>
<dbReference type="InterPro" id="IPR030963">
    <property type="entry name" value="DHQ_synth_fam"/>
</dbReference>
<evidence type="ECO:0000259" key="19">
    <source>
        <dbReference type="Pfam" id="PF01761"/>
    </source>
</evidence>
<proteinExistence type="inferred from homology"/>
<dbReference type="SUPFAM" id="SSF56796">
    <property type="entry name" value="Dehydroquinate synthase-like"/>
    <property type="match status" value="1"/>
</dbReference>
<feature type="binding site" evidence="18">
    <location>
        <position position="113"/>
    </location>
    <ligand>
        <name>NAD(+)</name>
        <dbReference type="ChEBI" id="CHEBI:57540"/>
    </ligand>
</feature>
<evidence type="ECO:0000256" key="9">
    <source>
        <dbReference type="ARBA" id="ARBA00022490"/>
    </source>
</evidence>
<evidence type="ECO:0000256" key="14">
    <source>
        <dbReference type="ARBA" id="ARBA00023027"/>
    </source>
</evidence>
<keyword evidence="12 18" id="KW-0547">Nucleotide-binding</keyword>
<protein>
    <recommendedName>
        <fullName evidence="8 18">3-dehydroquinate synthase</fullName>
        <shortName evidence="18">DHQS</shortName>
        <ecNumber evidence="7 18">4.2.3.4</ecNumber>
    </recommendedName>
</protein>
<sequence length="324" mass="34920">MVVSDSIVSPLYQERVVRFLEEAGYTVSSVTFSAGEHSKSAATLEKLTGECIQAGLDRKGAILALGGGVTGDLAGFLAASYMRGLPYIQLPTTLLAHDSSVGGKVGINHPLGKNMIGAFHQPSLVVFDTDTLTSLPRREVISGFAEVIKHALIYDESFARWLLDHHAPLNDLHPEYIAEAIAKGCQVKADVVAKDEREQGLRAILNYGHTIGHALEALSNYTYTHGEAIAIGMVGESLLGEKLGTARNVLGYTKELLQAFSLPTTFTGPWTDESLLETMRRDKKARGGSLTFVLPKGIGKVLIQHDVEEEAVLDVLQELRGGVV</sequence>
<evidence type="ECO:0000256" key="11">
    <source>
        <dbReference type="ARBA" id="ARBA00022723"/>
    </source>
</evidence>
<keyword evidence="9 18" id="KW-0963">Cytoplasm</keyword>
<evidence type="ECO:0000259" key="20">
    <source>
        <dbReference type="Pfam" id="PF24621"/>
    </source>
</evidence>
<dbReference type="Gene3D" id="3.40.50.1970">
    <property type="match status" value="1"/>
</dbReference>
<evidence type="ECO:0000256" key="3">
    <source>
        <dbReference type="ARBA" id="ARBA00001947"/>
    </source>
</evidence>
<organism evidence="21 22">
    <name type="scientific">Marininema mesophilum</name>
    <dbReference type="NCBI Taxonomy" id="1048340"/>
    <lineage>
        <taxon>Bacteria</taxon>
        <taxon>Bacillati</taxon>
        <taxon>Bacillota</taxon>
        <taxon>Bacilli</taxon>
        <taxon>Bacillales</taxon>
        <taxon>Thermoactinomycetaceae</taxon>
        <taxon>Marininema</taxon>
    </lineage>
</organism>
<evidence type="ECO:0000256" key="17">
    <source>
        <dbReference type="ARBA" id="ARBA00023285"/>
    </source>
</evidence>
<dbReference type="GO" id="GO:0000166">
    <property type="term" value="F:nucleotide binding"/>
    <property type="evidence" value="ECO:0007669"/>
    <property type="project" value="UniProtKB-KW"/>
</dbReference>
<evidence type="ECO:0000256" key="13">
    <source>
        <dbReference type="ARBA" id="ARBA00022833"/>
    </source>
</evidence>
<comment type="pathway">
    <text evidence="5 18">Metabolic intermediate biosynthesis; chorismate biosynthesis; chorismate from D-erythrose 4-phosphate and phosphoenolpyruvate: step 2/7.</text>
</comment>
<keyword evidence="14 18" id="KW-0520">NAD</keyword>
<evidence type="ECO:0000256" key="18">
    <source>
        <dbReference type="HAMAP-Rule" id="MF_00110"/>
    </source>
</evidence>
<dbReference type="PANTHER" id="PTHR43622:SF7">
    <property type="entry name" value="3-DEHYDROQUINATE SYNTHASE, CHLOROPLASTIC"/>
    <property type="match status" value="1"/>
</dbReference>
<dbReference type="Gene3D" id="1.20.1090.10">
    <property type="entry name" value="Dehydroquinate synthase-like - alpha domain"/>
    <property type="match status" value="1"/>
</dbReference>
<name>A0A1H2USF6_9BACL</name>
<comment type="cofactor">
    <cofactor evidence="18">
        <name>Co(2+)</name>
        <dbReference type="ChEBI" id="CHEBI:48828"/>
    </cofactor>
    <cofactor evidence="18">
        <name>Zn(2+)</name>
        <dbReference type="ChEBI" id="CHEBI:29105"/>
    </cofactor>
    <text evidence="18">Binds 1 divalent metal cation per subunit. Can use either Co(2+) or Zn(2+).</text>
</comment>
<evidence type="ECO:0000256" key="16">
    <source>
        <dbReference type="ARBA" id="ARBA00023239"/>
    </source>
</evidence>
<dbReference type="Pfam" id="PF24621">
    <property type="entry name" value="DHQS_C"/>
    <property type="match status" value="1"/>
</dbReference>
<keyword evidence="15 18" id="KW-0057">Aromatic amino acid biosynthesis</keyword>
<dbReference type="GO" id="GO:0009423">
    <property type="term" value="P:chorismate biosynthetic process"/>
    <property type="evidence" value="ECO:0007669"/>
    <property type="project" value="UniProtKB-UniRule"/>
</dbReference>
<dbReference type="InterPro" id="IPR056179">
    <property type="entry name" value="DHQS_C"/>
</dbReference>
<keyword evidence="16 18" id="KW-0456">Lyase</keyword>
<keyword evidence="13 18" id="KW-0862">Zinc</keyword>
<keyword evidence="11 18" id="KW-0479">Metal-binding</keyword>
<keyword evidence="17 18" id="KW-0170">Cobalt</keyword>
<feature type="domain" description="3-dehydroquinate synthase C-terminal" evidence="20">
    <location>
        <begin position="143"/>
        <end position="285"/>
    </location>
</feature>
<dbReference type="EMBL" id="FNNQ01000004">
    <property type="protein sequence ID" value="SDW59063.1"/>
    <property type="molecule type" value="Genomic_DNA"/>
</dbReference>
<dbReference type="AlphaFoldDB" id="A0A1H2USF6"/>
<evidence type="ECO:0000256" key="6">
    <source>
        <dbReference type="ARBA" id="ARBA00005412"/>
    </source>
</evidence>
<feature type="domain" description="3-dehydroquinate synthase N-terminal" evidence="19">
    <location>
        <begin position="30"/>
        <end position="141"/>
    </location>
</feature>
<dbReference type="Pfam" id="PF01761">
    <property type="entry name" value="DHQ_synthase"/>
    <property type="match status" value="1"/>
</dbReference>
<dbReference type="HAMAP" id="MF_00110">
    <property type="entry name" value="DHQ_synthase"/>
    <property type="match status" value="1"/>
</dbReference>
<dbReference type="GO" id="GO:0008652">
    <property type="term" value="P:amino acid biosynthetic process"/>
    <property type="evidence" value="ECO:0007669"/>
    <property type="project" value="UniProtKB-KW"/>
</dbReference>
<keyword evidence="22" id="KW-1185">Reference proteome</keyword>
<evidence type="ECO:0000313" key="22">
    <source>
        <dbReference type="Proteomes" id="UP000198534"/>
    </source>
</evidence>
<evidence type="ECO:0000256" key="1">
    <source>
        <dbReference type="ARBA" id="ARBA00001393"/>
    </source>
</evidence>
<feature type="binding site" evidence="18">
    <location>
        <begin position="68"/>
        <end position="72"/>
    </location>
    <ligand>
        <name>NAD(+)</name>
        <dbReference type="ChEBI" id="CHEBI:57540"/>
    </ligand>
</feature>
<keyword evidence="10 18" id="KW-0028">Amino-acid biosynthesis</keyword>
<evidence type="ECO:0000313" key="21">
    <source>
        <dbReference type="EMBL" id="SDW59063.1"/>
    </source>
</evidence>
<accession>A0A1H2USF6</accession>
<feature type="binding site" evidence="18">
    <location>
        <position position="225"/>
    </location>
    <ligand>
        <name>Zn(2+)</name>
        <dbReference type="ChEBI" id="CHEBI:29105"/>
    </ligand>
</feature>
<comment type="caution">
    <text evidence="18">Lacks conserved residue(s) required for the propagation of feature annotation.</text>
</comment>
<dbReference type="InterPro" id="IPR030960">
    <property type="entry name" value="DHQS/DOIS_N"/>
</dbReference>
<dbReference type="UniPathway" id="UPA00053">
    <property type="reaction ID" value="UER00085"/>
</dbReference>
<dbReference type="GO" id="GO:0003856">
    <property type="term" value="F:3-dehydroquinate synthase activity"/>
    <property type="evidence" value="ECO:0007669"/>
    <property type="project" value="UniProtKB-UniRule"/>
</dbReference>
<comment type="cofactor">
    <cofactor evidence="3">
        <name>Zn(2+)</name>
        <dbReference type="ChEBI" id="CHEBI:29105"/>
    </cofactor>
</comment>
<evidence type="ECO:0000256" key="10">
    <source>
        <dbReference type="ARBA" id="ARBA00022605"/>
    </source>
</evidence>
<dbReference type="GO" id="GO:0009073">
    <property type="term" value="P:aromatic amino acid family biosynthetic process"/>
    <property type="evidence" value="ECO:0007669"/>
    <property type="project" value="UniProtKB-KW"/>
</dbReference>
<dbReference type="InterPro" id="IPR050071">
    <property type="entry name" value="Dehydroquinate_synthase"/>
</dbReference>
<gene>
    <name evidence="18" type="primary">aroB</name>
    <name evidence="21" type="ORF">SAMN05444487_104206</name>
</gene>
<dbReference type="STRING" id="1048340.SAMN05444487_104206"/>
<dbReference type="PIRSF" id="PIRSF001455">
    <property type="entry name" value="DHQ_synth"/>
    <property type="match status" value="1"/>
</dbReference>
<comment type="catalytic activity">
    <reaction evidence="1 18">
        <text>7-phospho-2-dehydro-3-deoxy-D-arabino-heptonate = 3-dehydroquinate + phosphate</text>
        <dbReference type="Rhea" id="RHEA:21968"/>
        <dbReference type="ChEBI" id="CHEBI:32364"/>
        <dbReference type="ChEBI" id="CHEBI:43474"/>
        <dbReference type="ChEBI" id="CHEBI:58394"/>
        <dbReference type="EC" id="4.2.3.4"/>
    </reaction>
</comment>
<dbReference type="InterPro" id="IPR016037">
    <property type="entry name" value="DHQ_synth_AroB"/>
</dbReference>
<feature type="binding site" evidence="18">
    <location>
        <position position="209"/>
    </location>
    <ligand>
        <name>Zn(2+)</name>
        <dbReference type="ChEBI" id="CHEBI:29105"/>
    </ligand>
</feature>
<feature type="binding site" evidence="18">
    <location>
        <position position="146"/>
    </location>
    <ligand>
        <name>Zn(2+)</name>
        <dbReference type="ChEBI" id="CHEBI:29105"/>
    </ligand>
</feature>
<evidence type="ECO:0000256" key="12">
    <source>
        <dbReference type="ARBA" id="ARBA00022741"/>
    </source>
</evidence>
<evidence type="ECO:0000256" key="8">
    <source>
        <dbReference type="ARBA" id="ARBA00017684"/>
    </source>
</evidence>
<dbReference type="FunFam" id="3.40.50.1970:FF:000007">
    <property type="entry name" value="Pentafunctional AROM polypeptide"/>
    <property type="match status" value="1"/>
</dbReference>
<dbReference type="CDD" id="cd08195">
    <property type="entry name" value="DHQS"/>
    <property type="match status" value="1"/>
</dbReference>